<feature type="region of interest" description="Disordered" evidence="1">
    <location>
        <begin position="122"/>
        <end position="177"/>
    </location>
</feature>
<feature type="region of interest" description="Disordered" evidence="1">
    <location>
        <begin position="1"/>
        <end position="105"/>
    </location>
</feature>
<feature type="non-terminal residue" evidence="2">
    <location>
        <position position="1"/>
    </location>
</feature>
<feature type="compositionally biased region" description="Basic residues" evidence="1">
    <location>
        <begin position="136"/>
        <end position="168"/>
    </location>
</feature>
<dbReference type="AlphaFoldDB" id="A0A6J4U9D9"/>
<gene>
    <name evidence="2" type="ORF">AVDCRST_MAG79-1978</name>
</gene>
<protein>
    <submittedName>
        <fullName evidence="2">FIG056164: rhomboid family serine protease</fullName>
    </submittedName>
</protein>
<proteinExistence type="predicted"/>
<feature type="compositionally biased region" description="Basic residues" evidence="1">
    <location>
        <begin position="21"/>
        <end position="30"/>
    </location>
</feature>
<dbReference type="GO" id="GO:0008233">
    <property type="term" value="F:peptidase activity"/>
    <property type="evidence" value="ECO:0007669"/>
    <property type="project" value="UniProtKB-KW"/>
</dbReference>
<dbReference type="EMBL" id="CADCWC010000298">
    <property type="protein sequence ID" value="CAA9542455.1"/>
    <property type="molecule type" value="Genomic_DNA"/>
</dbReference>
<dbReference type="GO" id="GO:0006508">
    <property type="term" value="P:proteolysis"/>
    <property type="evidence" value="ECO:0007669"/>
    <property type="project" value="UniProtKB-KW"/>
</dbReference>
<keyword evidence="2" id="KW-0645">Protease</keyword>
<feature type="non-terminal residue" evidence="2">
    <location>
        <position position="177"/>
    </location>
</feature>
<feature type="compositionally biased region" description="Low complexity" evidence="1">
    <location>
        <begin position="122"/>
        <end position="134"/>
    </location>
</feature>
<organism evidence="2">
    <name type="scientific">uncultured Thermoleophilia bacterium</name>
    <dbReference type="NCBI Taxonomy" id="1497501"/>
    <lineage>
        <taxon>Bacteria</taxon>
        <taxon>Bacillati</taxon>
        <taxon>Actinomycetota</taxon>
        <taxon>Thermoleophilia</taxon>
        <taxon>environmental samples</taxon>
    </lineage>
</organism>
<keyword evidence="2" id="KW-0378">Hydrolase</keyword>
<sequence>GGAGAGRAGGADAPDVDVHARRPAAPRRQHAVPLHLRQQRRGRHGAAALPALLPGLRPRRRPAAVRDQPGLRHPEHRRERCHRGRPRRLPAAPSSRARPDRADAGRVLLRDRDPRRVRAGRVVRPPGGQRLGGPRHAGHGRRRLLGPRGRLRGGLRARPGVRARSRRRATPDSALRL</sequence>
<evidence type="ECO:0000313" key="2">
    <source>
        <dbReference type="EMBL" id="CAA9542455.1"/>
    </source>
</evidence>
<feature type="compositionally biased region" description="Basic and acidic residues" evidence="1">
    <location>
        <begin position="69"/>
        <end position="78"/>
    </location>
</feature>
<feature type="compositionally biased region" description="Basic residues" evidence="1">
    <location>
        <begin position="79"/>
        <end position="88"/>
    </location>
</feature>
<accession>A0A6J4U9D9</accession>
<name>A0A6J4U9D9_9ACTN</name>
<evidence type="ECO:0000256" key="1">
    <source>
        <dbReference type="SAM" id="MobiDB-lite"/>
    </source>
</evidence>
<feature type="compositionally biased region" description="Low complexity" evidence="1">
    <location>
        <begin position="45"/>
        <end position="56"/>
    </location>
</feature>
<reference evidence="2" key="1">
    <citation type="submission" date="2020-02" db="EMBL/GenBank/DDBJ databases">
        <authorList>
            <person name="Meier V. D."/>
        </authorList>
    </citation>
    <scope>NUCLEOTIDE SEQUENCE</scope>
    <source>
        <strain evidence="2">AVDCRST_MAG79</strain>
    </source>
</reference>